<dbReference type="Proteomes" id="UP000770015">
    <property type="component" value="Unassembled WGS sequence"/>
</dbReference>
<dbReference type="InterPro" id="IPR049730">
    <property type="entry name" value="SNF2/RAD54-like_C"/>
</dbReference>
<dbReference type="Pfam" id="PF00176">
    <property type="entry name" value="SNF2-rel_dom"/>
    <property type="match status" value="1"/>
</dbReference>
<organism evidence="6 7">
    <name type="scientific">Plectosphaerella plurivora</name>
    <dbReference type="NCBI Taxonomy" id="936078"/>
    <lineage>
        <taxon>Eukaryota</taxon>
        <taxon>Fungi</taxon>
        <taxon>Dikarya</taxon>
        <taxon>Ascomycota</taxon>
        <taxon>Pezizomycotina</taxon>
        <taxon>Sordariomycetes</taxon>
        <taxon>Hypocreomycetidae</taxon>
        <taxon>Glomerellales</taxon>
        <taxon>Plectosphaerellaceae</taxon>
        <taxon>Plectosphaerella</taxon>
    </lineage>
</organism>
<dbReference type="CDD" id="cd18008">
    <property type="entry name" value="DEXDc_SHPRH-like"/>
    <property type="match status" value="1"/>
</dbReference>
<dbReference type="PANTHER" id="PTHR45626:SF22">
    <property type="entry name" value="DNA REPAIR PROTEIN RAD5"/>
    <property type="match status" value="1"/>
</dbReference>
<dbReference type="PANTHER" id="PTHR45626">
    <property type="entry name" value="TRANSCRIPTION TERMINATION FACTOR 2-RELATED"/>
    <property type="match status" value="1"/>
</dbReference>
<dbReference type="GO" id="GO:0005634">
    <property type="term" value="C:nucleus"/>
    <property type="evidence" value="ECO:0007669"/>
    <property type="project" value="TreeGrafter"/>
</dbReference>
<evidence type="ECO:0000259" key="4">
    <source>
        <dbReference type="PROSITE" id="PS51192"/>
    </source>
</evidence>
<dbReference type="GO" id="GO:0006281">
    <property type="term" value="P:DNA repair"/>
    <property type="evidence" value="ECO:0007669"/>
    <property type="project" value="TreeGrafter"/>
</dbReference>
<keyword evidence="2" id="KW-0378">Hydrolase</keyword>
<dbReference type="AlphaFoldDB" id="A0A9P9A818"/>
<dbReference type="Gene3D" id="3.40.50.300">
    <property type="entry name" value="P-loop containing nucleotide triphosphate hydrolases"/>
    <property type="match status" value="1"/>
</dbReference>
<dbReference type="EMBL" id="JAGSXJ010000019">
    <property type="protein sequence ID" value="KAH6681086.1"/>
    <property type="molecule type" value="Genomic_DNA"/>
</dbReference>
<dbReference type="GO" id="GO:0016787">
    <property type="term" value="F:hydrolase activity"/>
    <property type="evidence" value="ECO:0007669"/>
    <property type="project" value="UniProtKB-KW"/>
</dbReference>
<evidence type="ECO:0000256" key="2">
    <source>
        <dbReference type="ARBA" id="ARBA00022801"/>
    </source>
</evidence>
<evidence type="ECO:0000313" key="6">
    <source>
        <dbReference type="EMBL" id="KAH6681086.1"/>
    </source>
</evidence>
<gene>
    <name evidence="6" type="ORF">F5X68DRAFT_26406</name>
</gene>
<accession>A0A9P9A818</accession>
<reference evidence="6" key="1">
    <citation type="journal article" date="2021" name="Nat. Commun.">
        <title>Genetic determinants of endophytism in the Arabidopsis root mycobiome.</title>
        <authorList>
            <person name="Mesny F."/>
            <person name="Miyauchi S."/>
            <person name="Thiergart T."/>
            <person name="Pickel B."/>
            <person name="Atanasova L."/>
            <person name="Karlsson M."/>
            <person name="Huettel B."/>
            <person name="Barry K.W."/>
            <person name="Haridas S."/>
            <person name="Chen C."/>
            <person name="Bauer D."/>
            <person name="Andreopoulos W."/>
            <person name="Pangilinan J."/>
            <person name="LaButti K."/>
            <person name="Riley R."/>
            <person name="Lipzen A."/>
            <person name="Clum A."/>
            <person name="Drula E."/>
            <person name="Henrissat B."/>
            <person name="Kohler A."/>
            <person name="Grigoriev I.V."/>
            <person name="Martin F.M."/>
            <person name="Hacquard S."/>
        </authorList>
    </citation>
    <scope>NUCLEOTIDE SEQUENCE</scope>
    <source>
        <strain evidence="6">MPI-SDFR-AT-0117</strain>
    </source>
</reference>
<name>A0A9P9A818_9PEZI</name>
<dbReference type="InterPro" id="IPR050628">
    <property type="entry name" value="SNF2_RAD54_helicase_TF"/>
</dbReference>
<dbReference type="OrthoDB" id="448448at2759"/>
<dbReference type="SMART" id="SM00490">
    <property type="entry name" value="HELICc"/>
    <property type="match status" value="1"/>
</dbReference>
<keyword evidence="3" id="KW-0067">ATP-binding</keyword>
<keyword evidence="7" id="KW-1185">Reference proteome</keyword>
<dbReference type="Pfam" id="PF00271">
    <property type="entry name" value="Helicase_C"/>
    <property type="match status" value="1"/>
</dbReference>
<dbReference type="InterPro" id="IPR038718">
    <property type="entry name" value="SNF2-like_sf"/>
</dbReference>
<dbReference type="InterPro" id="IPR000330">
    <property type="entry name" value="SNF2_N"/>
</dbReference>
<dbReference type="InterPro" id="IPR001650">
    <property type="entry name" value="Helicase_C-like"/>
</dbReference>
<dbReference type="PROSITE" id="PS51192">
    <property type="entry name" value="HELICASE_ATP_BIND_1"/>
    <property type="match status" value="1"/>
</dbReference>
<dbReference type="InterPro" id="IPR014001">
    <property type="entry name" value="Helicase_ATP-bd"/>
</dbReference>
<dbReference type="SMART" id="SM00487">
    <property type="entry name" value="DEXDc"/>
    <property type="match status" value="1"/>
</dbReference>
<sequence length="834" mass="93666">MFITISSSMLQITNLSASIKASPGVVQALPRKVRLSDPLNFDAVDGAPMQGTLKTDYTHITEALLEDEGLELEVFCVDDPTRAAPASSYSRVHPCNISITIHGPIGAFEEVGTYFQEEGIYLQDPVHTEKHYRYLNPHRLSSVCTDTVIWTTDIKNIQNGLLDLKERRVESAMLDIFESNEELAETPQPKGIRTLLERHQNQALTFMLRREKGWGFMMENPVADLWDVTPDGAYFINMISGLQQRDPPPKFYGGVIADPMGFGKTLAMISLVATDIDAENSFYNNTVSWLSQGLPASSNLTLVVVPAPMLGTWEAEVSNHTMPSAIPMMRYYGSSRNIDHRLMSSHGIILTTYHTVAAEWKSVGKTSTSSPLFDIQWRRIVLDEAHNIKNVQTQMARALGKLQGRSRWAVTGTPIQNHLKDFSALLSFLQVHPYSDQKLFDRDISNLWKEHEEEEAKRRLIRLSRHLLLRRPQKTVVLPTRKDLLCPVDFTPKERAFYNEIRDGVIAHLDESMREAEYRTGGRSYLNALHRIEAMKMVCDLGVYYEHRHQTSKALHDRTDWSQIAQTSFLRCCEMGALQCYYCGADVQPSDFEGQDAGMAFFAQCLRCVCSSCAMPATAHGESARCGHDVPCPVAKVSLESPLDDGFPLAKGIDAHQPIVLSTKVATLVSQIQALPRGTKSVVFSNWRMSLDMVEAGLRRASITVLRFDGKVPQAERQTVVNRFQNPEDSSVQVLLLTLSCGAVGLTLTAASYAYLLEPHWNPTVEEQALARIHRMGQKRPVTTVRLYVRDTFEERVMQVQDSKKALADLVLGAHNEKDGNKNMKNLERLRSLV</sequence>
<evidence type="ECO:0000313" key="7">
    <source>
        <dbReference type="Proteomes" id="UP000770015"/>
    </source>
</evidence>
<comment type="caution">
    <text evidence="6">The sequence shown here is derived from an EMBL/GenBank/DDBJ whole genome shotgun (WGS) entry which is preliminary data.</text>
</comment>
<dbReference type="CDD" id="cd18793">
    <property type="entry name" value="SF2_C_SNF"/>
    <property type="match status" value="1"/>
</dbReference>
<dbReference type="SUPFAM" id="SSF52540">
    <property type="entry name" value="P-loop containing nucleoside triphosphate hydrolases"/>
    <property type="match status" value="2"/>
</dbReference>
<evidence type="ECO:0000256" key="3">
    <source>
        <dbReference type="ARBA" id="ARBA00022840"/>
    </source>
</evidence>
<keyword evidence="1" id="KW-0547">Nucleotide-binding</keyword>
<feature type="domain" description="Helicase C-terminal" evidence="5">
    <location>
        <begin position="667"/>
        <end position="818"/>
    </location>
</feature>
<dbReference type="GO" id="GO:0008094">
    <property type="term" value="F:ATP-dependent activity, acting on DNA"/>
    <property type="evidence" value="ECO:0007669"/>
    <property type="project" value="TreeGrafter"/>
</dbReference>
<protein>
    <submittedName>
        <fullName evidence="6">SNF2 family N-terminal domain-containing protein</fullName>
    </submittedName>
</protein>
<dbReference type="Gene3D" id="3.40.50.10810">
    <property type="entry name" value="Tandem AAA-ATPase domain"/>
    <property type="match status" value="1"/>
</dbReference>
<evidence type="ECO:0000259" key="5">
    <source>
        <dbReference type="PROSITE" id="PS51194"/>
    </source>
</evidence>
<dbReference type="PROSITE" id="PS51194">
    <property type="entry name" value="HELICASE_CTER"/>
    <property type="match status" value="1"/>
</dbReference>
<dbReference type="GO" id="GO:0005524">
    <property type="term" value="F:ATP binding"/>
    <property type="evidence" value="ECO:0007669"/>
    <property type="project" value="UniProtKB-KW"/>
</dbReference>
<proteinExistence type="predicted"/>
<evidence type="ECO:0000256" key="1">
    <source>
        <dbReference type="ARBA" id="ARBA00022741"/>
    </source>
</evidence>
<feature type="domain" description="Helicase ATP-binding" evidence="4">
    <location>
        <begin position="245"/>
        <end position="432"/>
    </location>
</feature>
<dbReference type="InterPro" id="IPR027417">
    <property type="entry name" value="P-loop_NTPase"/>
</dbReference>